<organism evidence="3 4">
    <name type="scientific">Rhodopseudomonas faecalis</name>
    <dbReference type="NCBI Taxonomy" id="99655"/>
    <lineage>
        <taxon>Bacteria</taxon>
        <taxon>Pseudomonadati</taxon>
        <taxon>Pseudomonadota</taxon>
        <taxon>Alphaproteobacteria</taxon>
        <taxon>Hyphomicrobiales</taxon>
        <taxon>Nitrobacteraceae</taxon>
        <taxon>Rhodopseudomonas</taxon>
    </lineage>
</organism>
<proteinExistence type="predicted"/>
<name>A0A318TER7_9BRAD</name>
<dbReference type="CDD" id="cd01949">
    <property type="entry name" value="GGDEF"/>
    <property type="match status" value="1"/>
</dbReference>
<dbReference type="RefSeq" id="WP_245407657.1">
    <property type="nucleotide sequence ID" value="NZ_QJTI01000007.1"/>
</dbReference>
<feature type="transmembrane region" description="Helical" evidence="1">
    <location>
        <begin position="72"/>
        <end position="91"/>
    </location>
</feature>
<dbReference type="EMBL" id="QJTI01000007">
    <property type="protein sequence ID" value="PYF03391.1"/>
    <property type="molecule type" value="Genomic_DNA"/>
</dbReference>
<dbReference type="GO" id="GO:0003824">
    <property type="term" value="F:catalytic activity"/>
    <property type="evidence" value="ECO:0007669"/>
    <property type="project" value="UniProtKB-ARBA"/>
</dbReference>
<dbReference type="InterPro" id="IPR052163">
    <property type="entry name" value="DGC-Regulatory_Protein"/>
</dbReference>
<dbReference type="FunFam" id="3.30.70.270:FF:000001">
    <property type="entry name" value="Diguanylate cyclase domain protein"/>
    <property type="match status" value="1"/>
</dbReference>
<feature type="transmembrane region" description="Helical" evidence="1">
    <location>
        <begin position="128"/>
        <end position="148"/>
    </location>
</feature>
<dbReference type="Gene3D" id="3.30.70.270">
    <property type="match status" value="1"/>
</dbReference>
<evidence type="ECO:0000259" key="2">
    <source>
        <dbReference type="PROSITE" id="PS50887"/>
    </source>
</evidence>
<dbReference type="SMART" id="SM00267">
    <property type="entry name" value="GGDEF"/>
    <property type="match status" value="1"/>
</dbReference>
<keyword evidence="1" id="KW-0812">Transmembrane</keyword>
<feature type="domain" description="GGDEF" evidence="2">
    <location>
        <begin position="257"/>
        <end position="390"/>
    </location>
</feature>
<keyword evidence="1" id="KW-1133">Transmembrane helix</keyword>
<evidence type="ECO:0000313" key="3">
    <source>
        <dbReference type="EMBL" id="PYF03391.1"/>
    </source>
</evidence>
<dbReference type="PANTHER" id="PTHR46663:SF2">
    <property type="entry name" value="GGDEF DOMAIN-CONTAINING PROTEIN"/>
    <property type="match status" value="1"/>
</dbReference>
<dbReference type="InterPro" id="IPR029787">
    <property type="entry name" value="Nucleotide_cyclase"/>
</dbReference>
<accession>A0A318TER7</accession>
<dbReference type="Pfam" id="PF00990">
    <property type="entry name" value="GGDEF"/>
    <property type="match status" value="1"/>
</dbReference>
<feature type="transmembrane region" description="Helical" evidence="1">
    <location>
        <begin position="160"/>
        <end position="178"/>
    </location>
</feature>
<keyword evidence="4" id="KW-1185">Reference proteome</keyword>
<feature type="transmembrane region" description="Helical" evidence="1">
    <location>
        <begin position="103"/>
        <end position="122"/>
    </location>
</feature>
<feature type="transmembrane region" description="Helical" evidence="1">
    <location>
        <begin position="48"/>
        <end position="66"/>
    </location>
</feature>
<sequence>MAFDHRRADDGIGGGALSRVVDWLTSGPRPQPEAILSRLVLHSQTKRGTLVLAIASTLLMVSTTAVSTGATWAYSWLALEVVLGVARYLAVVRQERLESRGQLESVKLVVLLTLVWTVTFGLGCGLCVLSGDLMLTLLAGMVIAGLSGGISSRNAGTPRLAILMIAILATPLASTMLLSPYPEMAVLALLVPIFGVAISLILMENYQVLLHLFMSEEENRRLANADPLTGLPNRIMQCKAFDEQLRKAALAIDGSQRRFSVFCLDLDGFKAANDRYGHAAGDAILVAVAHRLRDSIRSSDMVFRVGGDEFVILLPGLDTDQATSIAERIVAVISHPFDVDQQQPLRIGVSVGIAGYPRDGRTTDELLRSADLAMYEAKRRGKGMFVICRPSLNAPNLVPSLNGDPAAADPSRAHADDQLHFNL</sequence>
<dbReference type="PROSITE" id="PS50887">
    <property type="entry name" value="GGDEF"/>
    <property type="match status" value="1"/>
</dbReference>
<comment type="caution">
    <text evidence="3">The sequence shown here is derived from an EMBL/GenBank/DDBJ whole genome shotgun (WGS) entry which is preliminary data.</text>
</comment>
<evidence type="ECO:0000313" key="4">
    <source>
        <dbReference type="Proteomes" id="UP000248148"/>
    </source>
</evidence>
<dbReference type="InterPro" id="IPR043128">
    <property type="entry name" value="Rev_trsase/Diguanyl_cyclase"/>
</dbReference>
<dbReference type="PANTHER" id="PTHR46663">
    <property type="entry name" value="DIGUANYLATE CYCLASE DGCT-RELATED"/>
    <property type="match status" value="1"/>
</dbReference>
<dbReference type="NCBIfam" id="TIGR00254">
    <property type="entry name" value="GGDEF"/>
    <property type="match status" value="1"/>
</dbReference>
<dbReference type="Proteomes" id="UP000248148">
    <property type="component" value="Unassembled WGS sequence"/>
</dbReference>
<gene>
    <name evidence="3" type="ORF">BJ122_107115</name>
</gene>
<feature type="transmembrane region" description="Helical" evidence="1">
    <location>
        <begin position="184"/>
        <end position="203"/>
    </location>
</feature>
<protein>
    <submittedName>
        <fullName evidence="3">Diguanylate cyclase</fullName>
    </submittedName>
</protein>
<evidence type="ECO:0000256" key="1">
    <source>
        <dbReference type="SAM" id="Phobius"/>
    </source>
</evidence>
<reference evidence="3 4" key="1">
    <citation type="submission" date="2018-06" db="EMBL/GenBank/DDBJ databases">
        <title>Genomic Encyclopedia of Archaeal and Bacterial Type Strains, Phase II (KMG-II): from individual species to whole genera.</title>
        <authorList>
            <person name="Goeker M."/>
        </authorList>
    </citation>
    <scope>NUCLEOTIDE SEQUENCE [LARGE SCALE GENOMIC DNA]</scope>
    <source>
        <strain evidence="3 4">JCM 11668</strain>
    </source>
</reference>
<dbReference type="AlphaFoldDB" id="A0A318TER7"/>
<dbReference type="SUPFAM" id="SSF55073">
    <property type="entry name" value="Nucleotide cyclase"/>
    <property type="match status" value="1"/>
</dbReference>
<keyword evidence="1" id="KW-0472">Membrane</keyword>
<dbReference type="InterPro" id="IPR000160">
    <property type="entry name" value="GGDEF_dom"/>
</dbReference>